<dbReference type="SUPFAM" id="SSF50475">
    <property type="entry name" value="FMN-binding split barrel"/>
    <property type="match status" value="1"/>
</dbReference>
<dbReference type="InterPro" id="IPR037119">
    <property type="entry name" value="Haem_oxidase_HugZ-like_sf"/>
</dbReference>
<feature type="compositionally biased region" description="Basic and acidic residues" evidence="1">
    <location>
        <begin position="216"/>
        <end position="226"/>
    </location>
</feature>
<sequence>MPSLLLIYFEQIMDSEARDIPVDWGMPDTPNGAHPIYFAKHMSKAISMDYDKKMDYPSNGVSILGYLRPAFLDEESYIRRLFLSEDRDDYSLEVQGDDNTSTSSRHDEKDVSSSLYRLEILGIELLSLYGTESVSTTEGLSSGIALRALCKKKGLHAVEANLISVDSLGMDVRVFAGAQVHTHRFPFKTRATTEMAAEKNIHQLLFPPSRRRKLKSNDKSLKDAYSSKKHYQNHQTKKQRRSYFATGTVCGVYTSSFLLRLCT</sequence>
<dbReference type="Gene3D" id="3.20.180.10">
    <property type="entry name" value="PNP-oxidase-like"/>
    <property type="match status" value="1"/>
</dbReference>
<dbReference type="InterPro" id="IPR019595">
    <property type="entry name" value="DUF2470"/>
</dbReference>
<reference evidence="3" key="1">
    <citation type="submission" date="2019-12" db="EMBL/GenBank/DDBJ databases">
        <title>Genome sequencing and annotation of Brassica cretica.</title>
        <authorList>
            <person name="Studholme D.J."/>
            <person name="Sarris P."/>
        </authorList>
    </citation>
    <scope>NUCLEOTIDE SEQUENCE</scope>
    <source>
        <strain evidence="3">PFS-109/04</strain>
        <tissue evidence="3">Leaf</tissue>
    </source>
</reference>
<feature type="domain" description="DUF2470" evidence="2">
    <location>
        <begin position="147"/>
        <end position="202"/>
    </location>
</feature>
<comment type="caution">
    <text evidence="3">The sequence shown here is derived from an EMBL/GenBank/DDBJ whole genome shotgun (WGS) entry which is preliminary data.</text>
</comment>
<accession>A0A8S9PTA4</accession>
<dbReference type="Pfam" id="PF10615">
    <property type="entry name" value="DUF2470"/>
    <property type="match status" value="1"/>
</dbReference>
<organism evidence="3 4">
    <name type="scientific">Brassica cretica</name>
    <name type="common">Mustard</name>
    <dbReference type="NCBI Taxonomy" id="69181"/>
    <lineage>
        <taxon>Eukaryota</taxon>
        <taxon>Viridiplantae</taxon>
        <taxon>Streptophyta</taxon>
        <taxon>Embryophyta</taxon>
        <taxon>Tracheophyta</taxon>
        <taxon>Spermatophyta</taxon>
        <taxon>Magnoliopsida</taxon>
        <taxon>eudicotyledons</taxon>
        <taxon>Gunneridae</taxon>
        <taxon>Pentapetalae</taxon>
        <taxon>rosids</taxon>
        <taxon>malvids</taxon>
        <taxon>Brassicales</taxon>
        <taxon>Brassicaceae</taxon>
        <taxon>Brassiceae</taxon>
        <taxon>Brassica</taxon>
    </lineage>
</organism>
<evidence type="ECO:0000256" key="1">
    <source>
        <dbReference type="SAM" id="MobiDB-lite"/>
    </source>
</evidence>
<evidence type="ECO:0000313" key="3">
    <source>
        <dbReference type="EMBL" id="KAF3524464.1"/>
    </source>
</evidence>
<evidence type="ECO:0000313" key="4">
    <source>
        <dbReference type="Proteomes" id="UP000712600"/>
    </source>
</evidence>
<feature type="compositionally biased region" description="Basic residues" evidence="1">
    <location>
        <begin position="227"/>
        <end position="239"/>
    </location>
</feature>
<feature type="region of interest" description="Disordered" evidence="1">
    <location>
        <begin position="216"/>
        <end position="239"/>
    </location>
</feature>
<dbReference type="Proteomes" id="UP000712600">
    <property type="component" value="Unassembled WGS sequence"/>
</dbReference>
<dbReference type="AlphaFoldDB" id="A0A8S9PTA4"/>
<evidence type="ECO:0000259" key="2">
    <source>
        <dbReference type="Pfam" id="PF10615"/>
    </source>
</evidence>
<protein>
    <recommendedName>
        <fullName evidence="2">DUF2470 domain-containing protein</fullName>
    </recommendedName>
</protein>
<dbReference type="PANTHER" id="PTHR13343:SF18">
    <property type="entry name" value="PENTATRICOPEPTIDE REPEAT (PPR) SUPERFAMILY PROTEIN"/>
    <property type="match status" value="1"/>
</dbReference>
<gene>
    <name evidence="3" type="ORF">F2Q69_00049492</name>
</gene>
<dbReference type="EMBL" id="QGKX02001347">
    <property type="protein sequence ID" value="KAF3524464.1"/>
    <property type="molecule type" value="Genomic_DNA"/>
</dbReference>
<proteinExistence type="predicted"/>
<name>A0A8S9PTA4_BRACR</name>
<dbReference type="PANTHER" id="PTHR13343">
    <property type="entry name" value="CREG1 PROTEIN"/>
    <property type="match status" value="1"/>
</dbReference>